<evidence type="ECO:0000256" key="1">
    <source>
        <dbReference type="SAM" id="Phobius"/>
    </source>
</evidence>
<feature type="transmembrane region" description="Helical" evidence="1">
    <location>
        <begin position="12"/>
        <end position="32"/>
    </location>
</feature>
<keyword evidence="1" id="KW-1133">Transmembrane helix</keyword>
<proteinExistence type="predicted"/>
<evidence type="ECO:0000313" key="3">
    <source>
        <dbReference type="Proteomes" id="UP000480303"/>
    </source>
</evidence>
<dbReference type="Gene3D" id="3.40.50.12780">
    <property type="entry name" value="N-terminal domain of ligase-like"/>
    <property type="match status" value="1"/>
</dbReference>
<dbReference type="Proteomes" id="UP000480303">
    <property type="component" value="Unassembled WGS sequence"/>
</dbReference>
<name>A0A6A0BFT5_9LACT</name>
<keyword evidence="3" id="KW-1185">Reference proteome</keyword>
<dbReference type="EMBL" id="BLLI01000065">
    <property type="protein sequence ID" value="GFH43208.1"/>
    <property type="molecule type" value="Genomic_DNA"/>
</dbReference>
<keyword evidence="1" id="KW-0812">Transmembrane</keyword>
<comment type="caution">
    <text evidence="2">The sequence shown here is derived from an EMBL/GenBank/DDBJ whole genome shotgun (WGS) entry which is preliminary data.</text>
</comment>
<organism evidence="2 3">
    <name type="scientific">Pseudolactococcus hodotermopsidis</name>
    <dbReference type="NCBI Taxonomy" id="2709157"/>
    <lineage>
        <taxon>Bacteria</taxon>
        <taxon>Bacillati</taxon>
        <taxon>Bacillota</taxon>
        <taxon>Bacilli</taxon>
        <taxon>Lactobacillales</taxon>
        <taxon>Streptococcaceae</taxon>
        <taxon>Pseudolactococcus</taxon>
    </lineage>
</organism>
<sequence length="122" mass="13669">MKNGNKILMKFILQTLFYFIILLIYCICSAILDMDKGTLFIMSFNGESKMSISNMITTLESCAVTQPEQPVYDNLGVKQTYAQLKRDSDAIASYIDSLNLPARSPILVFGGQEYEMLATFVG</sequence>
<dbReference type="AlphaFoldDB" id="A0A6A0BFT5"/>
<dbReference type="SUPFAM" id="SSF56801">
    <property type="entry name" value="Acetyl-CoA synthetase-like"/>
    <property type="match status" value="1"/>
</dbReference>
<keyword evidence="1" id="KW-0472">Membrane</keyword>
<protein>
    <submittedName>
        <fullName evidence="2">Uncharacterized protein</fullName>
    </submittedName>
</protein>
<accession>A0A6A0BFT5</accession>
<reference evidence="2 3" key="1">
    <citation type="submission" date="2020-02" db="EMBL/GenBank/DDBJ databases">
        <title>Draft genome sequence of Lactococcus sp. Hs30E4-3.</title>
        <authorList>
            <person name="Noda S."/>
            <person name="Yuki M."/>
            <person name="Ohkuma M."/>
        </authorList>
    </citation>
    <scope>NUCLEOTIDE SEQUENCE [LARGE SCALE GENOMIC DNA]</scope>
    <source>
        <strain evidence="2 3">Hs30E4-3</strain>
    </source>
</reference>
<dbReference type="InterPro" id="IPR042099">
    <property type="entry name" value="ANL_N_sf"/>
</dbReference>
<gene>
    <name evidence="2" type="ORF">Hs30E_17590</name>
</gene>
<evidence type="ECO:0000313" key="2">
    <source>
        <dbReference type="EMBL" id="GFH43208.1"/>
    </source>
</evidence>